<dbReference type="EMBL" id="JAPDRQ010000026">
    <property type="protein sequence ID" value="KAJ9661002.1"/>
    <property type="molecule type" value="Genomic_DNA"/>
</dbReference>
<sequence length="268" mass="30534">MMQWRQQRKRGPAKGYIEGLENRLHDAESLLLQLLPLVSTEQLQAATTSLSDHDYDESGRASPDRRGSPPVLNKKTGIDYWDNFPLTSVAGIRRWQQDCEANHNTSNQNSTIKTETRNSSPGNQMLSSADSARKRQSVTGHRSQSSFGGDQGLDLYKMRDDQMSNQMMHSQNSQVAYDQQQRQQQPQQQQHNNNNNNNNNNNWQAMMMDVNTAQTSIPQQLFSQVGYLSNSWSQLQQQRQTIHLNNTDPSQQNSIAPASNQTSSHIFW</sequence>
<dbReference type="Proteomes" id="UP001172386">
    <property type="component" value="Unassembled WGS sequence"/>
</dbReference>
<evidence type="ECO:0000313" key="2">
    <source>
        <dbReference type="Proteomes" id="UP001172386"/>
    </source>
</evidence>
<gene>
    <name evidence="1" type="ORF">H2198_002161</name>
</gene>
<comment type="caution">
    <text evidence="1">The sequence shown here is derived from an EMBL/GenBank/DDBJ whole genome shotgun (WGS) entry which is preliminary data.</text>
</comment>
<organism evidence="1 2">
    <name type="scientific">Neophaeococcomyces mojaviensis</name>
    <dbReference type="NCBI Taxonomy" id="3383035"/>
    <lineage>
        <taxon>Eukaryota</taxon>
        <taxon>Fungi</taxon>
        <taxon>Dikarya</taxon>
        <taxon>Ascomycota</taxon>
        <taxon>Pezizomycotina</taxon>
        <taxon>Eurotiomycetes</taxon>
        <taxon>Chaetothyriomycetidae</taxon>
        <taxon>Chaetothyriales</taxon>
        <taxon>Chaetothyriales incertae sedis</taxon>
        <taxon>Neophaeococcomyces</taxon>
    </lineage>
</organism>
<accession>A0ACC3AER7</accession>
<name>A0ACC3AER7_9EURO</name>
<keyword evidence="2" id="KW-1185">Reference proteome</keyword>
<reference evidence="1" key="1">
    <citation type="submission" date="2022-10" db="EMBL/GenBank/DDBJ databases">
        <title>Culturing micro-colonial fungi from biological soil crusts in the Mojave desert and describing Neophaeococcomyces mojavensis, and introducing the new genera and species Taxawa tesnikishii.</title>
        <authorList>
            <person name="Kurbessoian T."/>
            <person name="Stajich J.E."/>
        </authorList>
    </citation>
    <scope>NUCLEOTIDE SEQUENCE</scope>
    <source>
        <strain evidence="1">JES_112</strain>
    </source>
</reference>
<evidence type="ECO:0000313" key="1">
    <source>
        <dbReference type="EMBL" id="KAJ9661002.1"/>
    </source>
</evidence>
<proteinExistence type="predicted"/>
<protein>
    <submittedName>
        <fullName evidence="1">Uncharacterized protein</fullName>
    </submittedName>
</protein>